<gene>
    <name evidence="2" type="ORF">E1286_31450</name>
</gene>
<dbReference type="Pfam" id="PF13561">
    <property type="entry name" value="adh_short_C2"/>
    <property type="match status" value="1"/>
</dbReference>
<accession>A0A4R4YE70</accession>
<organism evidence="2 3">
    <name type="scientific">Nonomuraea terrae</name>
    <dbReference type="NCBI Taxonomy" id="2530383"/>
    <lineage>
        <taxon>Bacteria</taxon>
        <taxon>Bacillati</taxon>
        <taxon>Actinomycetota</taxon>
        <taxon>Actinomycetes</taxon>
        <taxon>Streptosporangiales</taxon>
        <taxon>Streptosporangiaceae</taxon>
        <taxon>Nonomuraea</taxon>
    </lineage>
</organism>
<evidence type="ECO:0000313" key="3">
    <source>
        <dbReference type="Proteomes" id="UP000295302"/>
    </source>
</evidence>
<dbReference type="PRINTS" id="PR00081">
    <property type="entry name" value="GDHRDH"/>
</dbReference>
<sequence>MSSSSAWRLSRRYDMVPNSRSTAGSRSTSAGTAERLAAAVRGNAVPPGVIDTGCWDGLGEARAAFLEGTTPALPVGRVGTPDDVALTIEYAIRDTCLTGTVLTVDGGGRLKAA</sequence>
<keyword evidence="3" id="KW-1185">Reference proteome</keyword>
<dbReference type="GO" id="GO:0008670">
    <property type="term" value="F:2,4-dienoyl-CoA reductase (NADPH) activity"/>
    <property type="evidence" value="ECO:0007669"/>
    <property type="project" value="TreeGrafter"/>
</dbReference>
<proteinExistence type="predicted"/>
<dbReference type="AlphaFoldDB" id="A0A4R4YE70"/>
<comment type="caution">
    <text evidence="2">The sequence shown here is derived from an EMBL/GenBank/DDBJ whole genome shotgun (WGS) entry which is preliminary data.</text>
</comment>
<dbReference type="PANTHER" id="PTHR43658">
    <property type="entry name" value="SHORT-CHAIN DEHYDROGENASE/REDUCTASE"/>
    <property type="match status" value="1"/>
</dbReference>
<dbReference type="OrthoDB" id="9806974at2"/>
<dbReference type="InterPro" id="IPR036291">
    <property type="entry name" value="NAD(P)-bd_dom_sf"/>
</dbReference>
<evidence type="ECO:0000256" key="1">
    <source>
        <dbReference type="ARBA" id="ARBA00023002"/>
    </source>
</evidence>
<dbReference type="PANTHER" id="PTHR43658:SF8">
    <property type="entry name" value="17-BETA-HYDROXYSTEROID DEHYDROGENASE 14-RELATED"/>
    <property type="match status" value="1"/>
</dbReference>
<dbReference type="EMBL" id="SMKQ01000132">
    <property type="protein sequence ID" value="TDD42139.1"/>
    <property type="molecule type" value="Genomic_DNA"/>
</dbReference>
<dbReference type="Gene3D" id="3.40.50.720">
    <property type="entry name" value="NAD(P)-binding Rossmann-like Domain"/>
    <property type="match status" value="1"/>
</dbReference>
<dbReference type="InterPro" id="IPR002347">
    <property type="entry name" value="SDR_fam"/>
</dbReference>
<reference evidence="2 3" key="1">
    <citation type="submission" date="2019-03" db="EMBL/GenBank/DDBJ databases">
        <title>Draft genome sequences of novel Actinobacteria.</title>
        <authorList>
            <person name="Sahin N."/>
            <person name="Ay H."/>
            <person name="Saygin H."/>
        </authorList>
    </citation>
    <scope>NUCLEOTIDE SEQUENCE [LARGE SCALE GENOMIC DNA]</scope>
    <source>
        <strain evidence="2 3">CH32</strain>
    </source>
</reference>
<name>A0A4R4YE70_9ACTN</name>
<dbReference type="GO" id="GO:0006635">
    <property type="term" value="P:fatty acid beta-oxidation"/>
    <property type="evidence" value="ECO:0007669"/>
    <property type="project" value="TreeGrafter"/>
</dbReference>
<keyword evidence="1" id="KW-0560">Oxidoreductase</keyword>
<dbReference type="SUPFAM" id="SSF51735">
    <property type="entry name" value="NAD(P)-binding Rossmann-fold domains"/>
    <property type="match status" value="1"/>
</dbReference>
<dbReference type="Proteomes" id="UP000295302">
    <property type="component" value="Unassembled WGS sequence"/>
</dbReference>
<protein>
    <submittedName>
        <fullName evidence="2">SDR family oxidoreductase</fullName>
    </submittedName>
</protein>
<evidence type="ECO:0000313" key="2">
    <source>
        <dbReference type="EMBL" id="TDD42139.1"/>
    </source>
</evidence>